<dbReference type="GO" id="GO:0035082">
    <property type="term" value="P:axoneme assembly"/>
    <property type="evidence" value="ECO:0007669"/>
    <property type="project" value="InterPro"/>
</dbReference>
<dbReference type="Pfam" id="PF14892">
    <property type="entry name" value="PIRC1_2"/>
    <property type="match status" value="1"/>
</dbReference>
<evidence type="ECO:0000256" key="4">
    <source>
        <dbReference type="ARBA" id="ARBA00023273"/>
    </source>
</evidence>
<dbReference type="GeneTree" id="ENSGT00940000154745"/>
<protein>
    <submittedName>
        <fullName evidence="6">Piercer of microtubule wall 2</fullName>
    </submittedName>
</protein>
<evidence type="ECO:0000256" key="3">
    <source>
        <dbReference type="ARBA" id="ARBA00023212"/>
    </source>
</evidence>
<dbReference type="AlphaFoldDB" id="A0A8C4TDR6"/>
<organism evidence="6 7">
    <name type="scientific">Erpetoichthys calabaricus</name>
    <name type="common">Rope fish</name>
    <name type="synonym">Calamoichthys calabaricus</name>
    <dbReference type="NCBI Taxonomy" id="27687"/>
    <lineage>
        <taxon>Eukaryota</taxon>
        <taxon>Metazoa</taxon>
        <taxon>Chordata</taxon>
        <taxon>Craniata</taxon>
        <taxon>Vertebrata</taxon>
        <taxon>Euteleostomi</taxon>
        <taxon>Actinopterygii</taxon>
        <taxon>Polypteriformes</taxon>
        <taxon>Polypteridae</taxon>
        <taxon>Erpetoichthys</taxon>
    </lineage>
</organism>
<gene>
    <name evidence="6" type="primary">PIERCE2</name>
</gene>
<dbReference type="PANTHER" id="PTHR20899">
    <property type="entry name" value="PIERCE HOMOLOG"/>
    <property type="match status" value="1"/>
</dbReference>
<name>A0A8C4TDR6_ERPCA</name>
<comment type="subcellular location">
    <subcellularLocation>
        <location evidence="1">Cytoplasm</location>
        <location evidence="1">Cytoskeleton</location>
        <location evidence="1">Cilium axoneme</location>
    </subcellularLocation>
</comment>
<keyword evidence="7" id="KW-1185">Reference proteome</keyword>
<dbReference type="Ensembl" id="ENSECRT00000029763.1">
    <property type="protein sequence ID" value="ENSECRP00000029147.1"/>
    <property type="gene ID" value="ENSECRG00000019754.1"/>
</dbReference>
<feature type="compositionally biased region" description="Basic and acidic residues" evidence="5">
    <location>
        <begin position="1"/>
        <end position="17"/>
    </location>
</feature>
<evidence type="ECO:0000256" key="2">
    <source>
        <dbReference type="ARBA" id="ARBA00022490"/>
    </source>
</evidence>
<keyword evidence="3" id="KW-0206">Cytoskeleton</keyword>
<dbReference type="Proteomes" id="UP000694620">
    <property type="component" value="Chromosome 17"/>
</dbReference>
<evidence type="ECO:0000313" key="6">
    <source>
        <dbReference type="Ensembl" id="ENSECRP00000029147.1"/>
    </source>
</evidence>
<dbReference type="GO" id="GO:0005879">
    <property type="term" value="C:axonemal microtubule"/>
    <property type="evidence" value="ECO:0007669"/>
    <property type="project" value="InterPro"/>
</dbReference>
<dbReference type="InterPro" id="IPR026507">
    <property type="entry name" value="PIRC1/2"/>
</dbReference>
<proteinExistence type="predicted"/>
<dbReference type="PANTHER" id="PTHR20899:SF4">
    <property type="entry name" value="PIERCER OF MICROTUBULE WALL 2 PROTEIN"/>
    <property type="match status" value="1"/>
</dbReference>
<evidence type="ECO:0000256" key="1">
    <source>
        <dbReference type="ARBA" id="ARBA00004430"/>
    </source>
</evidence>
<reference evidence="6" key="2">
    <citation type="submission" date="2025-08" db="UniProtKB">
        <authorList>
            <consortium name="Ensembl"/>
        </authorList>
    </citation>
    <scope>IDENTIFICATION</scope>
</reference>
<reference evidence="6" key="3">
    <citation type="submission" date="2025-09" db="UniProtKB">
        <authorList>
            <consortium name="Ensembl"/>
        </authorList>
    </citation>
    <scope>IDENTIFICATION</scope>
</reference>
<sequence>MSGKTARDSGSKPKDDAACSTPGNPVFSCMLKPEIPQKAWTFVKTQNPLYKTTSHDYGFLPPTYESSPCVYNPVYMEFSAHLGTCGMYRNNSLNTVVDKSRVYDNPNLHTFKTCHSFLGCL</sequence>
<feature type="region of interest" description="Disordered" evidence="5">
    <location>
        <begin position="1"/>
        <end position="22"/>
    </location>
</feature>
<accession>A0A8C4TDR6</accession>
<reference evidence="6" key="1">
    <citation type="submission" date="2021-06" db="EMBL/GenBank/DDBJ databases">
        <authorList>
            <consortium name="Wellcome Sanger Institute Data Sharing"/>
        </authorList>
    </citation>
    <scope>NUCLEOTIDE SEQUENCE [LARGE SCALE GENOMIC DNA]</scope>
</reference>
<evidence type="ECO:0000256" key="5">
    <source>
        <dbReference type="SAM" id="MobiDB-lite"/>
    </source>
</evidence>
<keyword evidence="2" id="KW-0963">Cytoplasm</keyword>
<evidence type="ECO:0000313" key="7">
    <source>
        <dbReference type="Proteomes" id="UP000694620"/>
    </source>
</evidence>
<keyword evidence="4" id="KW-0966">Cell projection</keyword>